<dbReference type="Gene3D" id="3.40.50.1820">
    <property type="entry name" value="alpha/beta hydrolase"/>
    <property type="match status" value="1"/>
</dbReference>
<keyword evidence="1" id="KW-0378">Hydrolase</keyword>
<evidence type="ECO:0000256" key="1">
    <source>
        <dbReference type="ARBA" id="ARBA00022801"/>
    </source>
</evidence>
<dbReference type="SUPFAM" id="SSF53474">
    <property type="entry name" value="alpha/beta-Hydrolases"/>
    <property type="match status" value="1"/>
</dbReference>
<name>A0A150PVZ6_SORCE</name>
<dbReference type="InterPro" id="IPR029058">
    <property type="entry name" value="AB_hydrolase_fold"/>
</dbReference>
<dbReference type="InterPro" id="IPR000073">
    <property type="entry name" value="AB_hydrolase_1"/>
</dbReference>
<dbReference type="PANTHER" id="PTHR43329">
    <property type="entry name" value="EPOXIDE HYDROLASE"/>
    <property type="match status" value="1"/>
</dbReference>
<dbReference type="Proteomes" id="UP000075604">
    <property type="component" value="Unassembled WGS sequence"/>
</dbReference>
<dbReference type="Pfam" id="PF00561">
    <property type="entry name" value="Abhydrolase_1"/>
    <property type="match status" value="1"/>
</dbReference>
<reference evidence="3 4" key="1">
    <citation type="submission" date="2014-02" db="EMBL/GenBank/DDBJ databases">
        <title>The small core and large imbalanced accessory genome model reveals a collaborative survival strategy of Sorangium cellulosum strains in nature.</title>
        <authorList>
            <person name="Han K."/>
            <person name="Peng R."/>
            <person name="Blom J."/>
            <person name="Li Y.-Z."/>
        </authorList>
    </citation>
    <scope>NUCLEOTIDE SEQUENCE [LARGE SCALE GENOMIC DNA]</scope>
    <source>
        <strain evidence="3 4">So0157-18</strain>
    </source>
</reference>
<organism evidence="3 4">
    <name type="scientific">Sorangium cellulosum</name>
    <name type="common">Polyangium cellulosum</name>
    <dbReference type="NCBI Taxonomy" id="56"/>
    <lineage>
        <taxon>Bacteria</taxon>
        <taxon>Pseudomonadati</taxon>
        <taxon>Myxococcota</taxon>
        <taxon>Polyangia</taxon>
        <taxon>Polyangiales</taxon>
        <taxon>Polyangiaceae</taxon>
        <taxon>Sorangium</taxon>
    </lineage>
</organism>
<dbReference type="PRINTS" id="PR00412">
    <property type="entry name" value="EPOXHYDRLASE"/>
</dbReference>
<protein>
    <recommendedName>
        <fullName evidence="2">AB hydrolase-1 domain-containing protein</fullName>
    </recommendedName>
</protein>
<accession>A0A150PVZ6</accession>
<dbReference type="GO" id="GO:0016787">
    <property type="term" value="F:hydrolase activity"/>
    <property type="evidence" value="ECO:0007669"/>
    <property type="project" value="UniProtKB-KW"/>
</dbReference>
<evidence type="ECO:0000313" key="3">
    <source>
        <dbReference type="EMBL" id="KYF59666.1"/>
    </source>
</evidence>
<gene>
    <name evidence="3" type="ORF">BE04_41330</name>
</gene>
<sequence>MTLRRPEHFTHHHAQLADVRLHYVREGRGRPLILLHGWPGFWWEWHKNIGPLAESFDVIVPDMRGYGDSEKPDLSRVDLFHLDRVVEDIAQLLDHLGIEQALLAGHDYSALVLHKFVRKHRDKVIQAAIINPITPGFEGRYLSPGHFPESWYSQFHQLDMAVELVGSSRDACRTYFRHFLNHWSHDKGLFHGEELEIYVDNFMKPGNIHGGFNFYRANLSITSQPWTPLDRTISDCRVTFLQGMGDPVVPSVWTDLVTPWYSRYTMHYVQDGGHFLMREKPAYVNKHLRDAFLK</sequence>
<evidence type="ECO:0000259" key="2">
    <source>
        <dbReference type="Pfam" id="PF00561"/>
    </source>
</evidence>
<dbReference type="AlphaFoldDB" id="A0A150PVZ6"/>
<comment type="caution">
    <text evidence="3">The sequence shown here is derived from an EMBL/GenBank/DDBJ whole genome shotgun (WGS) entry which is preliminary data.</text>
</comment>
<evidence type="ECO:0000313" key="4">
    <source>
        <dbReference type="Proteomes" id="UP000075604"/>
    </source>
</evidence>
<feature type="domain" description="AB hydrolase-1" evidence="2">
    <location>
        <begin position="31"/>
        <end position="280"/>
    </location>
</feature>
<dbReference type="EMBL" id="JELX01001240">
    <property type="protein sequence ID" value="KYF59666.1"/>
    <property type="molecule type" value="Genomic_DNA"/>
</dbReference>
<dbReference type="InterPro" id="IPR000639">
    <property type="entry name" value="Epox_hydrolase-like"/>
</dbReference>
<proteinExistence type="predicted"/>